<sequence>MAHEVAAGSLRAAAQGLERATGQRIGTRQLMEICVRAAADIDAFYAAAREAAGPCVGAGELLVLSCDATGVNMIPARLQEATRATAEAQVSTGPLPPSAQLADRERSGRRRMATVTAVYDAAPVARTAADILPRTAAERATRRRQAPRARRREVPRWSTPTPR</sequence>
<dbReference type="EMBL" id="CP115300">
    <property type="protein sequence ID" value="WBO69535.1"/>
    <property type="molecule type" value="Genomic_DNA"/>
</dbReference>
<reference evidence="2 3" key="1">
    <citation type="submission" date="2022-12" db="EMBL/GenBank/DDBJ databases">
        <authorList>
            <person name="Mo P."/>
        </authorList>
    </citation>
    <scope>NUCLEOTIDE SEQUENCE [LARGE SCALE GENOMIC DNA]</scope>
    <source>
        <strain evidence="2 3">HUAS 2-6</strain>
    </source>
</reference>
<protein>
    <submittedName>
        <fullName evidence="2">Uncharacterized protein</fullName>
    </submittedName>
</protein>
<organism evidence="2 3">
    <name type="scientific">Streptomyces camelliae</name>
    <dbReference type="NCBI Taxonomy" id="3004093"/>
    <lineage>
        <taxon>Bacteria</taxon>
        <taxon>Bacillati</taxon>
        <taxon>Actinomycetota</taxon>
        <taxon>Actinomycetes</taxon>
        <taxon>Kitasatosporales</taxon>
        <taxon>Streptomycetaceae</taxon>
        <taxon>Streptomyces</taxon>
    </lineage>
</organism>
<feature type="compositionally biased region" description="Basic residues" evidence="1">
    <location>
        <begin position="141"/>
        <end position="153"/>
    </location>
</feature>
<name>A0ABY7PIJ6_9ACTN</name>
<evidence type="ECO:0000313" key="3">
    <source>
        <dbReference type="Proteomes" id="UP001212326"/>
    </source>
</evidence>
<feature type="region of interest" description="Disordered" evidence="1">
    <location>
        <begin position="131"/>
        <end position="163"/>
    </location>
</feature>
<gene>
    <name evidence="2" type="ORF">O1G22_41740</name>
</gene>
<evidence type="ECO:0000256" key="1">
    <source>
        <dbReference type="SAM" id="MobiDB-lite"/>
    </source>
</evidence>
<feature type="region of interest" description="Disordered" evidence="1">
    <location>
        <begin position="87"/>
        <end position="109"/>
    </location>
</feature>
<proteinExistence type="predicted"/>
<dbReference type="Proteomes" id="UP001212326">
    <property type="component" value="Chromosome"/>
</dbReference>
<keyword evidence="3" id="KW-1185">Reference proteome</keyword>
<evidence type="ECO:0000313" key="2">
    <source>
        <dbReference type="EMBL" id="WBO69535.1"/>
    </source>
</evidence>
<dbReference type="RefSeq" id="WP_270086716.1">
    <property type="nucleotide sequence ID" value="NZ_CP115300.1"/>
</dbReference>
<accession>A0ABY7PIJ6</accession>